<evidence type="ECO:0000313" key="3">
    <source>
        <dbReference type="EMBL" id="KAG0017814.1"/>
    </source>
</evidence>
<keyword evidence="4" id="KW-1185">Reference proteome</keyword>
<proteinExistence type="predicted"/>
<feature type="compositionally biased region" description="Basic and acidic residues" evidence="2">
    <location>
        <begin position="542"/>
        <end position="553"/>
    </location>
</feature>
<evidence type="ECO:0008006" key="5">
    <source>
        <dbReference type="Google" id="ProtNLM"/>
    </source>
</evidence>
<dbReference type="AlphaFoldDB" id="A0A9P6MYY5"/>
<evidence type="ECO:0000313" key="4">
    <source>
        <dbReference type="Proteomes" id="UP000703661"/>
    </source>
</evidence>
<name>A0A9P6MYY5_9FUNG</name>
<dbReference type="Proteomes" id="UP000703661">
    <property type="component" value="Unassembled WGS sequence"/>
</dbReference>
<keyword evidence="1" id="KW-0175">Coiled coil</keyword>
<dbReference type="SUPFAM" id="SSF52540">
    <property type="entry name" value="P-loop containing nucleoside triphosphate hydrolases"/>
    <property type="match status" value="1"/>
</dbReference>
<comment type="caution">
    <text evidence="3">The sequence shown here is derived from an EMBL/GenBank/DDBJ whole genome shotgun (WGS) entry which is preliminary data.</text>
</comment>
<dbReference type="InterPro" id="IPR027417">
    <property type="entry name" value="P-loop_NTPase"/>
</dbReference>
<gene>
    <name evidence="3" type="ORF">BGZ80_007890</name>
</gene>
<sequence length="553" mass="63565">MKAPPSTHQSTYNILILGETQSGKSTLIQGIRRYVDPTCQIDTTTIGGGAFSHTQEVRTTEVTTNLPPYYVFESSKEDEPVDYGDFIKMEKEDYEDAISRKKGYKLLQGVPTGDQPERKFKLIDTPGLNDTRNFDEIHVSSIFKALKDIQDVHLVLITISNHVISDGVKNAIKSYVNILPNFKGILAFVHTHVKYKFLHPSDKRFIESMEEKEKILYEVTNTKNVPQFMIDCDLKCTRPIQACITQNTIRSILSLAPFNQPIRVEAMTLNKTPKMAEVDMSLKEKYKAVIEAGGEVLKDKDKVQSKVLETIGGLKASIGEKEGKIQDAILNLNSHETDEMVLFDQERFEQNWSLLKIVMTHEAKINCAPHLIDHLDVMAHNVETKGVSGGRGKSFWEAKYRRNRYQHGVFHAKVYIKKRKMFEKEIQQWKRDNDQLPGEIKELQERLQKYEKENQGRQAEIKELLEDLGKNQYLLNQVSKEGLDIEIFHELVDTRAYVGDRLENLKAVEKYYMENRARLEQQPRLAKRIFPDPVETSTTSVDRGKEVNDNTIL</sequence>
<evidence type="ECO:0000256" key="1">
    <source>
        <dbReference type="SAM" id="Coils"/>
    </source>
</evidence>
<reference evidence="3" key="1">
    <citation type="journal article" date="2020" name="Fungal Divers.">
        <title>Resolving the Mortierellaceae phylogeny through synthesis of multi-gene phylogenetics and phylogenomics.</title>
        <authorList>
            <person name="Vandepol N."/>
            <person name="Liber J."/>
            <person name="Desiro A."/>
            <person name="Na H."/>
            <person name="Kennedy M."/>
            <person name="Barry K."/>
            <person name="Grigoriev I.V."/>
            <person name="Miller A.N."/>
            <person name="O'Donnell K."/>
            <person name="Stajich J.E."/>
            <person name="Bonito G."/>
        </authorList>
    </citation>
    <scope>NUCLEOTIDE SEQUENCE</scope>
    <source>
        <strain evidence="3">NRRL 2769</strain>
    </source>
</reference>
<feature type="coiled-coil region" evidence="1">
    <location>
        <begin position="426"/>
        <end position="467"/>
    </location>
</feature>
<feature type="region of interest" description="Disordered" evidence="2">
    <location>
        <begin position="534"/>
        <end position="553"/>
    </location>
</feature>
<accession>A0A9P6MYY5</accession>
<organism evidence="3 4">
    <name type="scientific">Entomortierella chlamydospora</name>
    <dbReference type="NCBI Taxonomy" id="101097"/>
    <lineage>
        <taxon>Eukaryota</taxon>
        <taxon>Fungi</taxon>
        <taxon>Fungi incertae sedis</taxon>
        <taxon>Mucoromycota</taxon>
        <taxon>Mortierellomycotina</taxon>
        <taxon>Mortierellomycetes</taxon>
        <taxon>Mortierellales</taxon>
        <taxon>Mortierellaceae</taxon>
        <taxon>Entomortierella</taxon>
    </lineage>
</organism>
<dbReference type="EMBL" id="JAAAID010000413">
    <property type="protein sequence ID" value="KAG0017814.1"/>
    <property type="molecule type" value="Genomic_DNA"/>
</dbReference>
<dbReference type="Gene3D" id="3.40.50.300">
    <property type="entry name" value="P-loop containing nucleotide triphosphate hydrolases"/>
    <property type="match status" value="1"/>
</dbReference>
<protein>
    <recommendedName>
        <fullName evidence="5">G domain-containing protein</fullName>
    </recommendedName>
</protein>
<evidence type="ECO:0000256" key="2">
    <source>
        <dbReference type="SAM" id="MobiDB-lite"/>
    </source>
</evidence>